<keyword evidence="1" id="KW-1133">Transmembrane helix</keyword>
<dbReference type="OrthoDB" id="9977078at2"/>
<keyword evidence="1" id="KW-0472">Membrane</keyword>
<sequence>MKILNRNYLIFGAICTLLFVYFYFVQYFFTINFYDTYYVISYFYLVLPMFIIGTLFYLKQILAEKLKERIMQSPNRYYSKGLLYFLEPNLYLKLNTLTRNYLIFVVICLFLLIYLYIMDCFYFAYFNGSFQFIKYYYFVLPFLIIGSIYYGIKVSRIKGKKIEK</sequence>
<feature type="transmembrane region" description="Helical" evidence="1">
    <location>
        <begin position="101"/>
        <end position="126"/>
    </location>
</feature>
<dbReference type="Proteomes" id="UP000184028">
    <property type="component" value="Unassembled WGS sequence"/>
</dbReference>
<proteinExistence type="predicted"/>
<gene>
    <name evidence="2" type="ORF">SAMN05444484_106228</name>
</gene>
<dbReference type="RefSeq" id="WP_068844144.1">
    <property type="nucleotide sequence ID" value="NZ_FRBT01000006.1"/>
</dbReference>
<dbReference type="AlphaFoldDB" id="A0A1M7J9E6"/>
<evidence type="ECO:0000313" key="2">
    <source>
        <dbReference type="EMBL" id="SHM49493.1"/>
    </source>
</evidence>
<organism evidence="2 3">
    <name type="scientific">Flavobacterium chilense</name>
    <dbReference type="NCBI Taxonomy" id="946677"/>
    <lineage>
        <taxon>Bacteria</taxon>
        <taxon>Pseudomonadati</taxon>
        <taxon>Bacteroidota</taxon>
        <taxon>Flavobacteriia</taxon>
        <taxon>Flavobacteriales</taxon>
        <taxon>Flavobacteriaceae</taxon>
        <taxon>Flavobacterium</taxon>
    </lineage>
</organism>
<dbReference type="STRING" id="946677.SAMN05444484_106228"/>
<reference evidence="3" key="1">
    <citation type="submission" date="2016-11" db="EMBL/GenBank/DDBJ databases">
        <authorList>
            <person name="Varghese N."/>
            <person name="Submissions S."/>
        </authorList>
    </citation>
    <scope>NUCLEOTIDE SEQUENCE [LARGE SCALE GENOMIC DNA]</scope>
    <source>
        <strain evidence="3">DSM 24724</strain>
    </source>
</reference>
<name>A0A1M7J9E6_9FLAO</name>
<evidence type="ECO:0000256" key="1">
    <source>
        <dbReference type="SAM" id="Phobius"/>
    </source>
</evidence>
<keyword evidence="1" id="KW-0812">Transmembrane</keyword>
<feature type="transmembrane region" description="Helical" evidence="1">
    <location>
        <begin position="37"/>
        <end position="58"/>
    </location>
</feature>
<feature type="transmembrane region" description="Helical" evidence="1">
    <location>
        <begin position="7"/>
        <end position="25"/>
    </location>
</feature>
<feature type="transmembrane region" description="Helical" evidence="1">
    <location>
        <begin position="132"/>
        <end position="152"/>
    </location>
</feature>
<keyword evidence="3" id="KW-1185">Reference proteome</keyword>
<evidence type="ECO:0000313" key="3">
    <source>
        <dbReference type="Proteomes" id="UP000184028"/>
    </source>
</evidence>
<accession>A0A1M7J9E6</accession>
<protein>
    <submittedName>
        <fullName evidence="2">Uncharacterized protein</fullName>
    </submittedName>
</protein>
<dbReference type="EMBL" id="FRBT01000006">
    <property type="protein sequence ID" value="SHM49493.1"/>
    <property type="molecule type" value="Genomic_DNA"/>
</dbReference>